<name>A0A0R2HL70_9LACO</name>
<dbReference type="EMBL" id="CP012275">
    <property type="protein sequence ID" value="AMV62947.1"/>
    <property type="molecule type" value="Genomic_DNA"/>
</dbReference>
<dbReference type="Proteomes" id="UP000076244">
    <property type="component" value="Chromosome"/>
</dbReference>
<dbReference type="RefSeq" id="WP_046871018.1">
    <property type="nucleotide sequence ID" value="NZ_BAAAXI010000179.1"/>
</dbReference>
<dbReference type="Proteomes" id="UP000076405">
    <property type="component" value="Chromosome"/>
</dbReference>
<evidence type="ECO:0000313" key="3">
    <source>
        <dbReference type="EMBL" id="AMV67166.1"/>
    </source>
</evidence>
<keyword evidence="4" id="KW-1185">Reference proteome</keyword>
<accession>A0A0R2HL70</accession>
<keyword evidence="1" id="KW-1133">Transmembrane helix</keyword>
<keyword evidence="1" id="KW-0812">Transmembrane</keyword>
<feature type="transmembrane region" description="Helical" evidence="1">
    <location>
        <begin position="35"/>
        <end position="57"/>
    </location>
</feature>
<feature type="transmembrane region" description="Helical" evidence="1">
    <location>
        <begin position="137"/>
        <end position="157"/>
    </location>
</feature>
<keyword evidence="1" id="KW-0472">Membrane</keyword>
<proteinExistence type="predicted"/>
<feature type="transmembrane region" description="Helical" evidence="1">
    <location>
        <begin position="9"/>
        <end position="29"/>
    </location>
</feature>
<dbReference type="AlphaFoldDB" id="A0A0R2HL70"/>
<gene>
    <name evidence="2" type="ORF">ADU70_1463</name>
    <name evidence="3" type="ORF">ADU72_1233</name>
</gene>
<sequence>MKKIINSSFLLSTRIFLIGLAVIAVGFAYNSKDLFSGLGLNNMQALIFNNIYILLAAKQSWQLDHISPLLIPRMGKRFYKQFMGMTAVIRVGLYMGIETILALLIIPIYAQLGGITLIFILVNWCQGILFEISINAFLFRINKIFGLILAMSLNIMVHYEVVMNILGRAAGMVQ</sequence>
<protein>
    <submittedName>
        <fullName evidence="2">Uncharacterized protein</fullName>
    </submittedName>
</protein>
<dbReference type="GeneID" id="57276257"/>
<evidence type="ECO:0000313" key="5">
    <source>
        <dbReference type="Proteomes" id="UP000076405"/>
    </source>
</evidence>
<dbReference type="OrthoDB" id="2248590at2"/>
<evidence type="ECO:0000313" key="4">
    <source>
        <dbReference type="Proteomes" id="UP000076244"/>
    </source>
</evidence>
<organism evidence="2 5">
    <name type="scientific">Pediococcus damnosus</name>
    <dbReference type="NCBI Taxonomy" id="51663"/>
    <lineage>
        <taxon>Bacteria</taxon>
        <taxon>Bacillati</taxon>
        <taxon>Bacillota</taxon>
        <taxon>Bacilli</taxon>
        <taxon>Lactobacillales</taxon>
        <taxon>Lactobacillaceae</taxon>
        <taxon>Pediococcus</taxon>
    </lineage>
</organism>
<reference evidence="4 5" key="1">
    <citation type="journal article" date="2016" name="PLoS ONE">
        <title>The Identification of Novel Diagnostic Marker Genes for the Detection of Beer Spoiling Pediococcus damnosus Strains Using the BlAst Diagnostic Gene findEr.</title>
        <authorList>
            <person name="Behr J."/>
            <person name="Geissler A.J."/>
            <person name="Schmid J."/>
            <person name="Zehe A."/>
            <person name="Vogel R.F."/>
        </authorList>
    </citation>
    <scope>NUCLEOTIDE SEQUENCE [LARGE SCALE GENOMIC DNA]</scope>
    <source>
        <strain evidence="2 5">TMW 2.1533</strain>
        <strain evidence="3 4">TMW 2.1535</strain>
    </source>
</reference>
<evidence type="ECO:0000256" key="1">
    <source>
        <dbReference type="SAM" id="Phobius"/>
    </source>
</evidence>
<dbReference type="EMBL" id="CP012288">
    <property type="protein sequence ID" value="AMV67166.1"/>
    <property type="molecule type" value="Genomic_DNA"/>
</dbReference>
<evidence type="ECO:0000313" key="2">
    <source>
        <dbReference type="EMBL" id="AMV62947.1"/>
    </source>
</evidence>
<dbReference type="KEGG" id="pdm:ADU72_1233"/>